<evidence type="ECO:0008006" key="4">
    <source>
        <dbReference type="Google" id="ProtNLM"/>
    </source>
</evidence>
<evidence type="ECO:0000313" key="2">
    <source>
        <dbReference type="EMBL" id="OKH38709.1"/>
    </source>
</evidence>
<dbReference type="STRING" id="454136.NIES2119_08940"/>
<keyword evidence="1" id="KW-1133">Transmembrane helix</keyword>
<dbReference type="OrthoDB" id="571788at2"/>
<gene>
    <name evidence="2" type="ORF">NIES2119_08940</name>
</gene>
<dbReference type="AlphaFoldDB" id="A0A1U7IN88"/>
<feature type="transmembrane region" description="Helical" evidence="1">
    <location>
        <begin position="44"/>
        <end position="60"/>
    </location>
</feature>
<organism evidence="2 3">
    <name type="scientific">[Phormidium ambiguum] IAM M-71</name>
    <dbReference type="NCBI Taxonomy" id="454136"/>
    <lineage>
        <taxon>Bacteria</taxon>
        <taxon>Bacillati</taxon>
        <taxon>Cyanobacteriota</taxon>
        <taxon>Cyanophyceae</taxon>
        <taxon>Oscillatoriophycideae</taxon>
        <taxon>Aerosakkonematales</taxon>
        <taxon>Aerosakkonemataceae</taxon>
        <taxon>Floridanema</taxon>
    </lineage>
</organism>
<proteinExistence type="predicted"/>
<dbReference type="EMBL" id="MRCE01000007">
    <property type="protein sequence ID" value="OKH38709.1"/>
    <property type="molecule type" value="Genomic_DNA"/>
</dbReference>
<protein>
    <recommendedName>
        <fullName evidence="4">DUF304 domain-containing protein</fullName>
    </recommendedName>
</protein>
<dbReference type="Proteomes" id="UP000185860">
    <property type="component" value="Unassembled WGS sequence"/>
</dbReference>
<name>A0A1U7IN88_9CYAN</name>
<keyword evidence="1" id="KW-0812">Transmembrane</keyword>
<comment type="caution">
    <text evidence="2">The sequence shown here is derived from an EMBL/GenBank/DDBJ whole genome shotgun (WGS) entry which is preliminary data.</text>
</comment>
<accession>A0A1U7IN88</accession>
<keyword evidence="1" id="KW-0472">Membrane</keyword>
<reference evidence="2 3" key="1">
    <citation type="submission" date="2016-11" db="EMBL/GenBank/DDBJ databases">
        <title>Draft Genome Sequences of Nine Cyanobacterial Strains from Diverse Habitats.</title>
        <authorList>
            <person name="Zhu T."/>
            <person name="Hou S."/>
            <person name="Lu X."/>
            <person name="Hess W.R."/>
        </authorList>
    </citation>
    <scope>NUCLEOTIDE SEQUENCE [LARGE SCALE GENOMIC DNA]</scope>
    <source>
        <strain evidence="2 3">IAM M-71</strain>
    </source>
</reference>
<feature type="transmembrane region" description="Helical" evidence="1">
    <location>
        <begin position="20"/>
        <end position="38"/>
    </location>
</feature>
<evidence type="ECO:0000313" key="3">
    <source>
        <dbReference type="Proteomes" id="UP000185860"/>
    </source>
</evidence>
<dbReference type="RefSeq" id="WP_073593120.1">
    <property type="nucleotide sequence ID" value="NZ_MRCE01000007.1"/>
</dbReference>
<evidence type="ECO:0000256" key="1">
    <source>
        <dbReference type="SAM" id="Phobius"/>
    </source>
</evidence>
<sequence length="155" mass="17875">MRVIQRTFTSLTLRERPIAIWGLSLFTATIGLLIFISSTPPVDWFGFFCIICANLMMFGSPEKTCFFNKLDNRVIFKQKGWLGIQYSHFPISKISLVEVEAFKIFGIQFYRLTLKLLSGEIFYLTPIPSTDNQLLQNLAGNIQTFLWHGKQGKRK</sequence>